<evidence type="ECO:0000313" key="2">
    <source>
        <dbReference type="Proteomes" id="UP001148629"/>
    </source>
</evidence>
<dbReference type="EMBL" id="JANRMS010000496">
    <property type="protein sequence ID" value="KAJ3538808.1"/>
    <property type="molecule type" value="Genomic_DNA"/>
</dbReference>
<name>A0ACC1SG01_9HYPO</name>
<evidence type="ECO:0000313" key="1">
    <source>
        <dbReference type="EMBL" id="KAJ3538808.1"/>
    </source>
</evidence>
<sequence>MHDQTQDGAADARRLKKRELDRKAQRLARERTKSRIAQLETMVENLRQTDSNSQISSLMDQLGQVTKERDNLLQVLNSLGTTIRRHLDDASPAEQSRNAQLEAPSQIPSGVSLVPTGVERVRQASRTSSEASGPTGMELQPIDSQLVTFGNDAWDCSITDDPLPPAMAFDNTMISHGGGELIPLPGLLPDVPQTTQEDVIIPTPPMICHCTSPSSCASNYHAIPSGNTWRAANEALGKSTKLSPEEATVEDYTAEDTPVRAVLEGWDSVERAGKMTASWRKLRKIDEVCFHQCPNTERLAILRMMHLLMTYHGEPTLTRRASLPRWFLMRPSQALAHSYAIDYFVWPGVRERFVFSQHQYCTNTFWDLFQSNLKVLWPYDFRDTYLQNSHTGKFQLSPMFEERIRDINAWTMSSDFFTHFPELYEDIPPYLGIPASLGGMPAIQAAQYQRQLEDENANEVVAR</sequence>
<gene>
    <name evidence="1" type="ORF">NM208_g5742</name>
</gene>
<dbReference type="Proteomes" id="UP001148629">
    <property type="component" value="Unassembled WGS sequence"/>
</dbReference>
<comment type="caution">
    <text evidence="1">The sequence shown here is derived from an EMBL/GenBank/DDBJ whole genome shotgun (WGS) entry which is preliminary data.</text>
</comment>
<protein>
    <submittedName>
        <fullName evidence="1">Uncharacterized protein</fullName>
    </submittedName>
</protein>
<accession>A0ACC1SG01</accession>
<keyword evidence="2" id="KW-1185">Reference proteome</keyword>
<proteinExistence type="predicted"/>
<reference evidence="1" key="1">
    <citation type="submission" date="2022-08" db="EMBL/GenBank/DDBJ databases">
        <title>Genome Sequence of Fusarium decemcellulare.</title>
        <authorList>
            <person name="Buettner E."/>
        </authorList>
    </citation>
    <scope>NUCLEOTIDE SEQUENCE</scope>
    <source>
        <strain evidence="1">Babe19</strain>
    </source>
</reference>
<organism evidence="1 2">
    <name type="scientific">Fusarium decemcellulare</name>
    <dbReference type="NCBI Taxonomy" id="57161"/>
    <lineage>
        <taxon>Eukaryota</taxon>
        <taxon>Fungi</taxon>
        <taxon>Dikarya</taxon>
        <taxon>Ascomycota</taxon>
        <taxon>Pezizomycotina</taxon>
        <taxon>Sordariomycetes</taxon>
        <taxon>Hypocreomycetidae</taxon>
        <taxon>Hypocreales</taxon>
        <taxon>Nectriaceae</taxon>
        <taxon>Fusarium</taxon>
        <taxon>Fusarium decemcellulare species complex</taxon>
    </lineage>
</organism>